<evidence type="ECO:0000256" key="2">
    <source>
        <dbReference type="SAM" id="Phobius"/>
    </source>
</evidence>
<feature type="transmembrane region" description="Helical" evidence="2">
    <location>
        <begin position="40"/>
        <end position="57"/>
    </location>
</feature>
<dbReference type="RefSeq" id="WP_130649701.1">
    <property type="nucleotide sequence ID" value="NZ_BMHA01000003.1"/>
</dbReference>
<feature type="compositionally biased region" description="Basic and acidic residues" evidence="1">
    <location>
        <begin position="119"/>
        <end position="142"/>
    </location>
</feature>
<dbReference type="Proteomes" id="UP000650511">
    <property type="component" value="Unassembled WGS sequence"/>
</dbReference>
<evidence type="ECO:0000313" key="3">
    <source>
        <dbReference type="EMBL" id="GGI04593.1"/>
    </source>
</evidence>
<evidence type="ECO:0000313" key="4">
    <source>
        <dbReference type="Proteomes" id="UP000650511"/>
    </source>
</evidence>
<accession>A0A8J3ETU0</accession>
<keyword evidence="2" id="KW-0472">Membrane</keyword>
<dbReference type="EMBL" id="BMHA01000003">
    <property type="protein sequence ID" value="GGI04593.1"/>
    <property type="molecule type" value="Genomic_DNA"/>
</dbReference>
<comment type="caution">
    <text evidence="3">The sequence shown here is derived from an EMBL/GenBank/DDBJ whole genome shotgun (WGS) entry which is preliminary data.</text>
</comment>
<organism evidence="3 4">
    <name type="scientific">Egicoccus halophilus</name>
    <dbReference type="NCBI Taxonomy" id="1670830"/>
    <lineage>
        <taxon>Bacteria</taxon>
        <taxon>Bacillati</taxon>
        <taxon>Actinomycetota</taxon>
        <taxon>Nitriliruptoria</taxon>
        <taxon>Egicoccales</taxon>
        <taxon>Egicoccaceae</taxon>
        <taxon>Egicoccus</taxon>
    </lineage>
</organism>
<keyword evidence="2" id="KW-1133">Transmembrane helix</keyword>
<reference evidence="3" key="1">
    <citation type="journal article" date="2014" name="Int. J. Syst. Evol. Microbiol.">
        <title>Complete genome sequence of Corynebacterium casei LMG S-19264T (=DSM 44701T), isolated from a smear-ripened cheese.</title>
        <authorList>
            <consortium name="US DOE Joint Genome Institute (JGI-PGF)"/>
            <person name="Walter F."/>
            <person name="Albersmeier A."/>
            <person name="Kalinowski J."/>
            <person name="Ruckert C."/>
        </authorList>
    </citation>
    <scope>NUCLEOTIDE SEQUENCE</scope>
    <source>
        <strain evidence="3">CGMCC 1.14988</strain>
    </source>
</reference>
<feature type="transmembrane region" description="Helical" evidence="2">
    <location>
        <begin position="17"/>
        <end position="34"/>
    </location>
</feature>
<gene>
    <name evidence="3" type="ORF">GCM10011354_09870</name>
</gene>
<protein>
    <submittedName>
        <fullName evidence="3">Uncharacterized protein</fullName>
    </submittedName>
</protein>
<feature type="region of interest" description="Disordered" evidence="1">
    <location>
        <begin position="108"/>
        <end position="142"/>
    </location>
</feature>
<sequence>MDDDVSRQGHQGTGGRLLLEGGLVAGVWLLFAGSLHWHDLLAAAALGIAASVGGAALRRRLGHRPATVAVWLPLLPSIVVGVLRDSWLVTRSLLDLLGRREVGGSIEEVPFRASSPQGRADEGGDDDRAGAEEDRRPSGARDTTRHVVAIIATTLQPNTILLGFDRREQTAIVHVLRPTPGPRIDPRLSEPAP</sequence>
<proteinExistence type="predicted"/>
<name>A0A8J3ETU0_9ACTN</name>
<evidence type="ECO:0000256" key="1">
    <source>
        <dbReference type="SAM" id="MobiDB-lite"/>
    </source>
</evidence>
<dbReference type="AlphaFoldDB" id="A0A8J3ETU0"/>
<reference evidence="3" key="2">
    <citation type="submission" date="2020-09" db="EMBL/GenBank/DDBJ databases">
        <authorList>
            <person name="Sun Q."/>
            <person name="Zhou Y."/>
        </authorList>
    </citation>
    <scope>NUCLEOTIDE SEQUENCE</scope>
    <source>
        <strain evidence="3">CGMCC 1.14988</strain>
    </source>
</reference>
<keyword evidence="4" id="KW-1185">Reference proteome</keyword>
<keyword evidence="2" id="KW-0812">Transmembrane</keyword>